<dbReference type="Proteomes" id="UP000494165">
    <property type="component" value="Unassembled WGS sequence"/>
</dbReference>
<evidence type="ECO:0000256" key="1">
    <source>
        <dbReference type="SAM" id="MobiDB-lite"/>
    </source>
</evidence>
<feature type="compositionally biased region" description="Polar residues" evidence="1">
    <location>
        <begin position="49"/>
        <end position="60"/>
    </location>
</feature>
<sequence>MKRKAKVGGTQIKRERGGKRQSCQGGGEKIPAVSVGTVGQSGLFHEATKQGSSRKVTPVSSKDKSTNETIKIDHQNIHSDDILITDVTTLSNISSDGRINFDEDEEDDYETFSETRQTKQSRRRYMNQRNRQAGRPYEGSMKGADGKRVYVLKDAKKAGPICNFEIHPPWLECKEFTDIDLNSILSDIIKKYPSRVKQIEFVWWSVQVGEQKLRRSDRTYFLQHPKTKKNHRVCCKLFASCIGQSVQTLRRWTNPETVATPLDISQSTLVTMEIEDDEERKNSPENWKGEVLPFNADEQYVVESSCDAEELINIAPEEEEGSSSTVIDIDKSTVAEIISDADGESNDALTALFSEKKKCKQSRRKTINQFKRQTGRPYEGSTIGADGKRVRVMKEGKKAAMCSFHSHPPQFECKEFANADLDAILSEVMSKCPSRAKQIEYVQSLIKVEEGINGTELRFYFLEHPETKNKHRVCSELFASCVGQSVRTIRRWGLPGYTTKNESQFVLLGPDALLPPRSDTKSLDEFFSNLPKIESEYAKRAHNKQKAQKKAGKLDYWIKSKKQLHQIYTDFCKEHGYVQLEVKSGRPEVKELAIKNLAVNLSYFINKPGIKQQLAILGPDLRQEILDELSKLSCSAERNTGDSKMMDLLINILPHLLSSETKEFQTKWILTFCSPEQRNPYRNFILNIVADCAPNLCFLIVEGEMFPEEIKMPTVDAITRMKCLTRLSAECLRVKIKFDNIITATVNKKELRENLRCLKDFRFSILPSLQIWDASSSAMLPIYSSLLFGKICAETLPNLEVMKLISKNSDKNLFLFEETQFEFQSSLRHLAVCLYDRYANNQLEQFWMLPEVTNLTVNFTNFTTNSLEESSPMFQLTKVTDLRLEGIDSEEILLCFLRKFGGNLRTLYVEVSSILVDELRLSFAQISKLCPKLEKLELKGHIDMIDSSEHFLPFENLQELQWEVSKENAIASILQSPNLKKDVGLCDL</sequence>
<name>A0A8S1CVI5_9INSE</name>
<feature type="region of interest" description="Disordered" evidence="1">
    <location>
        <begin position="101"/>
        <end position="141"/>
    </location>
</feature>
<comment type="caution">
    <text evidence="2">The sequence shown here is derived from an EMBL/GenBank/DDBJ whole genome shotgun (WGS) entry which is preliminary data.</text>
</comment>
<organism evidence="2 3">
    <name type="scientific">Cloeon dipterum</name>
    <dbReference type="NCBI Taxonomy" id="197152"/>
    <lineage>
        <taxon>Eukaryota</taxon>
        <taxon>Metazoa</taxon>
        <taxon>Ecdysozoa</taxon>
        <taxon>Arthropoda</taxon>
        <taxon>Hexapoda</taxon>
        <taxon>Insecta</taxon>
        <taxon>Pterygota</taxon>
        <taxon>Palaeoptera</taxon>
        <taxon>Ephemeroptera</taxon>
        <taxon>Pisciforma</taxon>
        <taxon>Baetidae</taxon>
        <taxon>Cloeon</taxon>
    </lineage>
</organism>
<evidence type="ECO:0000313" key="2">
    <source>
        <dbReference type="EMBL" id="CAB3372074.1"/>
    </source>
</evidence>
<reference evidence="2 3" key="1">
    <citation type="submission" date="2020-04" db="EMBL/GenBank/DDBJ databases">
        <authorList>
            <person name="Alioto T."/>
            <person name="Alioto T."/>
            <person name="Gomez Garrido J."/>
        </authorList>
    </citation>
    <scope>NUCLEOTIDE SEQUENCE [LARGE SCALE GENOMIC DNA]</scope>
</reference>
<feature type="region of interest" description="Disordered" evidence="1">
    <location>
        <begin position="1"/>
        <end position="68"/>
    </location>
</feature>
<evidence type="ECO:0000313" key="3">
    <source>
        <dbReference type="Proteomes" id="UP000494165"/>
    </source>
</evidence>
<feature type="compositionally biased region" description="Acidic residues" evidence="1">
    <location>
        <begin position="102"/>
        <end position="111"/>
    </location>
</feature>
<accession>A0A8S1CVI5</accession>
<gene>
    <name evidence="2" type="ORF">CLODIP_2_CD06480</name>
</gene>
<keyword evidence="3" id="KW-1185">Reference proteome</keyword>
<dbReference type="SUPFAM" id="SSF52047">
    <property type="entry name" value="RNI-like"/>
    <property type="match status" value="1"/>
</dbReference>
<dbReference type="AlphaFoldDB" id="A0A8S1CVI5"/>
<protein>
    <submittedName>
        <fullName evidence="2">Uncharacterized protein</fullName>
    </submittedName>
</protein>
<dbReference type="EMBL" id="CADEPI010000068">
    <property type="protein sequence ID" value="CAB3372074.1"/>
    <property type="molecule type" value="Genomic_DNA"/>
</dbReference>
<proteinExistence type="predicted"/>